<dbReference type="InterPro" id="IPR029056">
    <property type="entry name" value="Ribokinase-like"/>
</dbReference>
<keyword evidence="5" id="KW-0067">ATP-binding</keyword>
<evidence type="ECO:0000313" key="7">
    <source>
        <dbReference type="EMBL" id="OQK17827.1"/>
    </source>
</evidence>
<keyword evidence="3" id="KW-0547">Nucleotide-binding</keyword>
<evidence type="ECO:0000259" key="6">
    <source>
        <dbReference type="Pfam" id="PF00294"/>
    </source>
</evidence>
<dbReference type="RefSeq" id="WP_080522437.1">
    <property type="nucleotide sequence ID" value="NZ_LPUF01000001.1"/>
</dbReference>
<evidence type="ECO:0000256" key="3">
    <source>
        <dbReference type="ARBA" id="ARBA00022741"/>
    </source>
</evidence>
<dbReference type="Proteomes" id="UP000191980">
    <property type="component" value="Unassembled WGS sequence"/>
</dbReference>
<evidence type="ECO:0000256" key="2">
    <source>
        <dbReference type="ARBA" id="ARBA00022679"/>
    </source>
</evidence>
<dbReference type="PROSITE" id="PS00583">
    <property type="entry name" value="PFKB_KINASES_1"/>
    <property type="match status" value="1"/>
</dbReference>
<dbReference type="GO" id="GO:0016301">
    <property type="term" value="F:kinase activity"/>
    <property type="evidence" value="ECO:0007669"/>
    <property type="project" value="UniProtKB-KW"/>
</dbReference>
<dbReference type="EMBL" id="LPUF01000001">
    <property type="protein sequence ID" value="OQK17827.1"/>
    <property type="molecule type" value="Genomic_DNA"/>
</dbReference>
<evidence type="ECO:0000256" key="4">
    <source>
        <dbReference type="ARBA" id="ARBA00022777"/>
    </source>
</evidence>
<evidence type="ECO:0000256" key="5">
    <source>
        <dbReference type="ARBA" id="ARBA00022840"/>
    </source>
</evidence>
<dbReference type="Pfam" id="PF00294">
    <property type="entry name" value="PfkB"/>
    <property type="match status" value="1"/>
</dbReference>
<dbReference type="InterPro" id="IPR002173">
    <property type="entry name" value="Carboh/pur_kinase_PfkB_CS"/>
</dbReference>
<protein>
    <submittedName>
        <fullName evidence="7">Carbohydrate kinase</fullName>
    </submittedName>
</protein>
<dbReference type="OrthoDB" id="9779730at2"/>
<name>A0A1V8M8E7_9GAMM</name>
<keyword evidence="2" id="KW-0808">Transferase</keyword>
<dbReference type="InterPro" id="IPR050306">
    <property type="entry name" value="PfkB_Carbo_kinase"/>
</dbReference>
<comment type="caution">
    <text evidence="7">The sequence shown here is derived from an EMBL/GenBank/DDBJ whole genome shotgun (WGS) entry which is preliminary data.</text>
</comment>
<sequence length="292" mass="32411">MANDDAKVVIFGEVLFDCFPTGEKVLGGAPFNVAWHLQALGNSPRFISSIGEDNLGQKILSAMEEWGMDTGLVQRDPEHPTGQVQISIIEGEPQYTISPDCAYDFIDEKAISNLNAGGILYHGSLGLRNAVSRQAFMQLMLQNPQLSVFLDVNLRAPWWQKEDVYTWMKHARWVKLNQDELRLLGFSDPDIRQAMTNLQAQFQIEQLIVTRGEQGALLGTNDGMFHTIKPAVVSDVVDTVGAGDAFTAIFIHGLLASWPVVDILDIAQRFAGKIIMQRGATPADIEFYQDFV</sequence>
<reference evidence="7 8" key="1">
    <citation type="submission" date="2015-12" db="EMBL/GenBank/DDBJ databases">
        <authorList>
            <person name="Shamseldin A."/>
            <person name="Moawad H."/>
            <person name="Abd El-Rahim W.M."/>
            <person name="Sadowsky M.J."/>
        </authorList>
    </citation>
    <scope>NUCLEOTIDE SEQUENCE [LARGE SCALE GENOMIC DNA]</scope>
    <source>
        <strain evidence="7 8">WF1</strain>
    </source>
</reference>
<dbReference type="STRING" id="1420851.AU255_08180"/>
<dbReference type="Gene3D" id="3.40.1190.20">
    <property type="match status" value="1"/>
</dbReference>
<keyword evidence="8" id="KW-1185">Reference proteome</keyword>
<accession>A0A1V8M8E7</accession>
<comment type="similarity">
    <text evidence="1">Belongs to the carbohydrate kinase PfkB family.</text>
</comment>
<feature type="domain" description="Carbohydrate kinase PfkB" evidence="6">
    <location>
        <begin position="21"/>
        <end position="282"/>
    </location>
</feature>
<organism evidence="7 8">
    <name type="scientific">Methyloprofundus sedimenti</name>
    <dbReference type="NCBI Taxonomy" id="1420851"/>
    <lineage>
        <taxon>Bacteria</taxon>
        <taxon>Pseudomonadati</taxon>
        <taxon>Pseudomonadota</taxon>
        <taxon>Gammaproteobacteria</taxon>
        <taxon>Methylococcales</taxon>
        <taxon>Methylococcaceae</taxon>
        <taxon>Methyloprofundus</taxon>
    </lineage>
</organism>
<dbReference type="AlphaFoldDB" id="A0A1V8M8E7"/>
<proteinExistence type="inferred from homology"/>
<dbReference type="InterPro" id="IPR011611">
    <property type="entry name" value="PfkB_dom"/>
</dbReference>
<dbReference type="PANTHER" id="PTHR43085:SF1">
    <property type="entry name" value="PSEUDOURIDINE KINASE-RELATED"/>
    <property type="match status" value="1"/>
</dbReference>
<dbReference type="GO" id="GO:0005524">
    <property type="term" value="F:ATP binding"/>
    <property type="evidence" value="ECO:0007669"/>
    <property type="project" value="UniProtKB-KW"/>
</dbReference>
<dbReference type="PANTHER" id="PTHR43085">
    <property type="entry name" value="HEXOKINASE FAMILY MEMBER"/>
    <property type="match status" value="1"/>
</dbReference>
<evidence type="ECO:0000256" key="1">
    <source>
        <dbReference type="ARBA" id="ARBA00010688"/>
    </source>
</evidence>
<keyword evidence="4 7" id="KW-0418">Kinase</keyword>
<dbReference type="CDD" id="cd01167">
    <property type="entry name" value="bac_FRK"/>
    <property type="match status" value="1"/>
</dbReference>
<evidence type="ECO:0000313" key="8">
    <source>
        <dbReference type="Proteomes" id="UP000191980"/>
    </source>
</evidence>
<dbReference type="SUPFAM" id="SSF53613">
    <property type="entry name" value="Ribokinase-like"/>
    <property type="match status" value="1"/>
</dbReference>
<gene>
    <name evidence="7" type="ORF">AU255_08180</name>
</gene>